<dbReference type="PANTHER" id="PTHR33383:SF1">
    <property type="entry name" value="MEMBRANE PROTEIN INSERTION EFFICIENCY FACTOR-RELATED"/>
    <property type="match status" value="1"/>
</dbReference>
<dbReference type="EMBL" id="CP011367">
    <property type="protein sequence ID" value="AKJ96315.1"/>
    <property type="molecule type" value="Genomic_DNA"/>
</dbReference>
<dbReference type="AlphaFoldDB" id="A0A0G3G4Z4"/>
<dbReference type="PATRIC" id="fig|106634.4.peg.2757"/>
<dbReference type="Pfam" id="PF01809">
    <property type="entry name" value="YidD"/>
    <property type="match status" value="1"/>
</dbReference>
<evidence type="ECO:0000313" key="2">
    <source>
        <dbReference type="EMBL" id="AKJ96315.1"/>
    </source>
</evidence>
<keyword evidence="1" id="KW-0472">Membrane</keyword>
<keyword evidence="3" id="KW-1185">Reference proteome</keyword>
<gene>
    <name evidence="2" type="ORF">TVD_13510</name>
</gene>
<reference evidence="2 3" key="1">
    <citation type="submission" date="2015-04" db="EMBL/GenBank/DDBJ databases">
        <title>Complete Sequence for the Genome of the Thioalkalivibrio versutus D301.</title>
        <authorList>
            <person name="Mu T."/>
            <person name="Zhou J."/>
            <person name="Xu X."/>
        </authorList>
    </citation>
    <scope>NUCLEOTIDE SEQUENCE [LARGE SCALE GENOMIC DNA]</scope>
    <source>
        <strain evidence="2 3">D301</strain>
    </source>
</reference>
<proteinExistence type="inferred from homology"/>
<sequence>MTLPRKIALLPVRAYQYGISPFMAPHCRHYPTCSAYTVEAVETHGVLRGFWLGLRRILRCHPWSPGGYDPVPHPRSDTPSTRPSK</sequence>
<dbReference type="KEGG" id="tvr:TVD_13510"/>
<dbReference type="RefSeq" id="WP_047251849.1">
    <property type="nucleotide sequence ID" value="NZ_CP011367.1"/>
</dbReference>
<evidence type="ECO:0000256" key="1">
    <source>
        <dbReference type="HAMAP-Rule" id="MF_00386"/>
    </source>
</evidence>
<accession>A0A0G3G4Z4</accession>
<comment type="function">
    <text evidence="1">Could be involved in insertion of integral membrane proteins into the membrane.</text>
</comment>
<name>A0A0G3G4Z4_9GAMM</name>
<dbReference type="InterPro" id="IPR002696">
    <property type="entry name" value="Membr_insert_effic_factor_YidD"/>
</dbReference>
<keyword evidence="1" id="KW-1003">Cell membrane</keyword>
<protein>
    <recommendedName>
        <fullName evidence="1">Putative membrane protein insertion efficiency factor</fullName>
    </recommendedName>
</protein>
<dbReference type="HAMAP" id="MF_00386">
    <property type="entry name" value="UPF0161_YidD"/>
    <property type="match status" value="1"/>
</dbReference>
<dbReference type="PANTHER" id="PTHR33383">
    <property type="entry name" value="MEMBRANE PROTEIN INSERTION EFFICIENCY FACTOR-RELATED"/>
    <property type="match status" value="1"/>
</dbReference>
<dbReference type="NCBIfam" id="TIGR00278">
    <property type="entry name" value="membrane protein insertion efficiency factor YidD"/>
    <property type="match status" value="1"/>
</dbReference>
<dbReference type="SMART" id="SM01234">
    <property type="entry name" value="Haemolytic"/>
    <property type="match status" value="1"/>
</dbReference>
<dbReference type="GO" id="GO:0005886">
    <property type="term" value="C:plasma membrane"/>
    <property type="evidence" value="ECO:0007669"/>
    <property type="project" value="UniProtKB-SubCell"/>
</dbReference>
<organism evidence="2 3">
    <name type="scientific">Thioalkalivibrio versutus</name>
    <dbReference type="NCBI Taxonomy" id="106634"/>
    <lineage>
        <taxon>Bacteria</taxon>
        <taxon>Pseudomonadati</taxon>
        <taxon>Pseudomonadota</taxon>
        <taxon>Gammaproteobacteria</taxon>
        <taxon>Chromatiales</taxon>
        <taxon>Ectothiorhodospiraceae</taxon>
        <taxon>Thioalkalivibrio</taxon>
    </lineage>
</organism>
<dbReference type="Proteomes" id="UP000064201">
    <property type="component" value="Chromosome"/>
</dbReference>
<comment type="subcellular location">
    <subcellularLocation>
        <location evidence="1">Cell membrane</location>
        <topology evidence="1">Peripheral membrane protein</topology>
        <orientation evidence="1">Cytoplasmic side</orientation>
    </subcellularLocation>
</comment>
<dbReference type="OrthoDB" id="9801753at2"/>
<evidence type="ECO:0000313" key="3">
    <source>
        <dbReference type="Proteomes" id="UP000064201"/>
    </source>
</evidence>
<dbReference type="STRING" id="106634.TVD_13510"/>
<comment type="similarity">
    <text evidence="1">Belongs to the UPF0161 family.</text>
</comment>